<feature type="transmembrane region" description="Helical" evidence="8">
    <location>
        <begin position="6"/>
        <end position="26"/>
    </location>
</feature>
<sequence length="138" mass="15106">MRTKGFTLVEVMIVLAIIGILASIALPSYQNYLKHSNVFEGISLASNVKFAVYEYRHHKGFWPPDNLSADLPMASSINGNATRSVTINNGIITIAYRTQVGSGQSIVFTPTIDNTGSILWQCKTGGTVPAKYRPQNCR</sequence>
<proteinExistence type="inferred from homology"/>
<evidence type="ECO:0000256" key="5">
    <source>
        <dbReference type="ARBA" id="ARBA00022989"/>
    </source>
</evidence>
<dbReference type="Pfam" id="PF07963">
    <property type="entry name" value="N_methyl"/>
    <property type="match status" value="1"/>
</dbReference>
<keyword evidence="4 8" id="KW-0812">Transmembrane</keyword>
<dbReference type="STRING" id="92487.SAMN02745130_02483"/>
<keyword evidence="3" id="KW-0488">Methylation</keyword>
<dbReference type="PROSITE" id="PS00409">
    <property type="entry name" value="PROKAR_NTER_METHYL"/>
    <property type="match status" value="1"/>
</dbReference>
<evidence type="ECO:0000256" key="3">
    <source>
        <dbReference type="ARBA" id="ARBA00022481"/>
    </source>
</evidence>
<protein>
    <submittedName>
        <fullName evidence="9">Type IV pilus assembly protein PilA</fullName>
    </submittedName>
</protein>
<comment type="subcellular location">
    <subcellularLocation>
        <location evidence="1">Membrane</location>
        <topology evidence="1">Single-pass membrane protein</topology>
    </subcellularLocation>
</comment>
<evidence type="ECO:0000313" key="9">
    <source>
        <dbReference type="EMBL" id="SKA84071.1"/>
    </source>
</evidence>
<evidence type="ECO:0000256" key="7">
    <source>
        <dbReference type="RuleBase" id="RU000389"/>
    </source>
</evidence>
<dbReference type="GO" id="GO:0015628">
    <property type="term" value="P:protein secretion by the type II secretion system"/>
    <property type="evidence" value="ECO:0007669"/>
    <property type="project" value="InterPro"/>
</dbReference>
<dbReference type="GO" id="GO:0043107">
    <property type="term" value="P:type IV pilus-dependent motility"/>
    <property type="evidence" value="ECO:0007669"/>
    <property type="project" value="TreeGrafter"/>
</dbReference>
<keyword evidence="5 8" id="KW-1133">Transmembrane helix</keyword>
<evidence type="ECO:0000256" key="4">
    <source>
        <dbReference type="ARBA" id="ARBA00022692"/>
    </source>
</evidence>
<dbReference type="PANTHER" id="PTHR30093">
    <property type="entry name" value="GENERAL SECRETION PATHWAY PROTEIN G"/>
    <property type="match status" value="1"/>
</dbReference>
<dbReference type="Pfam" id="PF00114">
    <property type="entry name" value="Pilin"/>
    <property type="match status" value="1"/>
</dbReference>
<dbReference type="Proteomes" id="UP000190460">
    <property type="component" value="Unassembled WGS sequence"/>
</dbReference>
<evidence type="ECO:0000256" key="6">
    <source>
        <dbReference type="ARBA" id="ARBA00023136"/>
    </source>
</evidence>
<evidence type="ECO:0000256" key="8">
    <source>
        <dbReference type="SAM" id="Phobius"/>
    </source>
</evidence>
<keyword evidence="6 8" id="KW-0472">Membrane</keyword>
<evidence type="ECO:0000256" key="2">
    <source>
        <dbReference type="ARBA" id="ARBA00005233"/>
    </source>
</evidence>
<keyword evidence="10" id="KW-1185">Reference proteome</keyword>
<dbReference type="RefSeq" id="WP_078922953.1">
    <property type="nucleotide sequence ID" value="NZ_FUYB01000012.1"/>
</dbReference>
<dbReference type="SUPFAM" id="SSF54523">
    <property type="entry name" value="Pili subunits"/>
    <property type="match status" value="1"/>
</dbReference>
<dbReference type="InterPro" id="IPR045584">
    <property type="entry name" value="Pilin-like"/>
</dbReference>
<evidence type="ECO:0000256" key="1">
    <source>
        <dbReference type="ARBA" id="ARBA00004167"/>
    </source>
</evidence>
<dbReference type="GO" id="GO:0015627">
    <property type="term" value="C:type II protein secretion system complex"/>
    <property type="evidence" value="ECO:0007669"/>
    <property type="project" value="InterPro"/>
</dbReference>
<dbReference type="GO" id="GO:0016020">
    <property type="term" value="C:membrane"/>
    <property type="evidence" value="ECO:0007669"/>
    <property type="project" value="UniProtKB-SubCell"/>
</dbReference>
<keyword evidence="7" id="KW-0281">Fimbrium</keyword>
<gene>
    <name evidence="9" type="ORF">SAMN02745130_02483</name>
</gene>
<accession>A0A1T4X5C7</accession>
<name>A0A1T4X5C7_9GAMM</name>
<dbReference type="EMBL" id="FUYB01000012">
    <property type="protein sequence ID" value="SKA84071.1"/>
    <property type="molecule type" value="Genomic_DNA"/>
</dbReference>
<dbReference type="InterPro" id="IPR002416">
    <property type="entry name" value="T2SS_protein-GspH"/>
</dbReference>
<dbReference type="InterPro" id="IPR001082">
    <property type="entry name" value="Pilin"/>
</dbReference>
<organism evidence="9 10">
    <name type="scientific">Thiothrix eikelboomii</name>
    <dbReference type="NCBI Taxonomy" id="92487"/>
    <lineage>
        <taxon>Bacteria</taxon>
        <taxon>Pseudomonadati</taxon>
        <taxon>Pseudomonadota</taxon>
        <taxon>Gammaproteobacteria</taxon>
        <taxon>Thiotrichales</taxon>
        <taxon>Thiotrichaceae</taxon>
        <taxon>Thiothrix</taxon>
    </lineage>
</organism>
<comment type="similarity">
    <text evidence="2 7">Belongs to the N-Me-Phe pilin family.</text>
</comment>
<reference evidence="9 10" key="1">
    <citation type="submission" date="2017-02" db="EMBL/GenBank/DDBJ databases">
        <authorList>
            <person name="Peterson S.W."/>
        </authorList>
    </citation>
    <scope>NUCLEOTIDE SEQUENCE [LARGE SCALE GENOMIC DNA]</scope>
    <source>
        <strain evidence="9 10">ATCC 49788</strain>
    </source>
</reference>
<dbReference type="OrthoDB" id="115249at2"/>
<dbReference type="AlphaFoldDB" id="A0A1T4X5C7"/>
<dbReference type="PANTHER" id="PTHR30093:SF34">
    <property type="entry name" value="PREPILIN PEPTIDASE-DEPENDENT PROTEIN D"/>
    <property type="match status" value="1"/>
</dbReference>
<evidence type="ECO:0000313" key="10">
    <source>
        <dbReference type="Proteomes" id="UP000190460"/>
    </source>
</evidence>
<dbReference type="InterPro" id="IPR012902">
    <property type="entry name" value="N_methyl_site"/>
</dbReference>
<dbReference type="NCBIfam" id="TIGR02532">
    <property type="entry name" value="IV_pilin_GFxxxE"/>
    <property type="match status" value="1"/>
</dbReference>
<dbReference type="PRINTS" id="PR00885">
    <property type="entry name" value="BCTERIALGSPH"/>
</dbReference>
<dbReference type="GO" id="GO:0007155">
    <property type="term" value="P:cell adhesion"/>
    <property type="evidence" value="ECO:0007669"/>
    <property type="project" value="InterPro"/>
</dbReference>
<dbReference type="Gene3D" id="3.30.700.10">
    <property type="entry name" value="Glycoprotein, Type 4 Pilin"/>
    <property type="match status" value="1"/>
</dbReference>
<dbReference type="GO" id="GO:0044096">
    <property type="term" value="C:type IV pilus"/>
    <property type="evidence" value="ECO:0007669"/>
    <property type="project" value="TreeGrafter"/>
</dbReference>